<feature type="transmembrane region" description="Helical" evidence="8">
    <location>
        <begin position="315"/>
        <end position="344"/>
    </location>
</feature>
<accession>F7XTZ8</accession>
<dbReference type="HOGENOM" id="CLU_000604_8_1_5"/>
<feature type="domain" description="MacB-like periplasmic core" evidence="10">
    <location>
        <begin position="27"/>
        <end position="242"/>
    </location>
</feature>
<dbReference type="STRING" id="696127.midi_01080"/>
<keyword evidence="11" id="KW-0449">Lipoprotein</keyword>
<dbReference type="OrthoDB" id="9808461at2"/>
<dbReference type="InterPro" id="IPR003838">
    <property type="entry name" value="ABC3_permease_C"/>
</dbReference>
<evidence type="ECO:0000256" key="8">
    <source>
        <dbReference type="SAM" id="Phobius"/>
    </source>
</evidence>
<keyword evidence="4" id="KW-1003">Cell membrane</keyword>
<comment type="subcellular location">
    <subcellularLocation>
        <location evidence="1">Cell membrane</location>
        <topology evidence="1">Multi-pass membrane protein</topology>
    </subcellularLocation>
</comment>
<dbReference type="PANTHER" id="PTHR30489:SF0">
    <property type="entry name" value="LIPOPROTEIN-RELEASING SYSTEM TRANSMEMBRANE PROTEIN LOLE"/>
    <property type="match status" value="1"/>
</dbReference>
<dbReference type="Pfam" id="PF12704">
    <property type="entry name" value="MacB_PCD"/>
    <property type="match status" value="1"/>
</dbReference>
<dbReference type="GO" id="GO:0042953">
    <property type="term" value="P:lipoprotein transport"/>
    <property type="evidence" value="ECO:0007669"/>
    <property type="project" value="InterPro"/>
</dbReference>
<keyword evidence="12" id="KW-1185">Reference proteome</keyword>
<keyword evidence="7 8" id="KW-0472">Membrane</keyword>
<feature type="domain" description="ABC3 transporter permease C-terminal" evidence="9">
    <location>
        <begin position="272"/>
        <end position="403"/>
    </location>
</feature>
<evidence type="ECO:0000259" key="10">
    <source>
        <dbReference type="Pfam" id="PF12704"/>
    </source>
</evidence>
<evidence type="ECO:0000259" key="9">
    <source>
        <dbReference type="Pfam" id="PF02687"/>
    </source>
</evidence>
<protein>
    <submittedName>
        <fullName evidence="11">Lipoprotein releasing system transmembrane protein</fullName>
    </submittedName>
</protein>
<keyword evidence="3" id="KW-0813">Transport</keyword>
<evidence type="ECO:0000256" key="2">
    <source>
        <dbReference type="ARBA" id="ARBA00005236"/>
    </source>
</evidence>
<dbReference type="GO" id="GO:0098797">
    <property type="term" value="C:plasma membrane protein complex"/>
    <property type="evidence" value="ECO:0007669"/>
    <property type="project" value="TreeGrafter"/>
</dbReference>
<keyword evidence="6 8" id="KW-1133">Transmembrane helix</keyword>
<dbReference type="PANTHER" id="PTHR30489">
    <property type="entry name" value="LIPOPROTEIN-RELEASING SYSTEM TRANSMEMBRANE PROTEIN LOLE"/>
    <property type="match status" value="1"/>
</dbReference>
<dbReference type="GO" id="GO:0044874">
    <property type="term" value="P:lipoprotein localization to outer membrane"/>
    <property type="evidence" value="ECO:0007669"/>
    <property type="project" value="TreeGrafter"/>
</dbReference>
<comment type="similarity">
    <text evidence="2">Belongs to the ABC-4 integral membrane protein family. LolC/E subfamily.</text>
</comment>
<feature type="transmembrane region" description="Helical" evidence="8">
    <location>
        <begin position="270"/>
        <end position="294"/>
    </location>
</feature>
<dbReference type="EMBL" id="CP002130">
    <property type="protein sequence ID" value="AEI89357.1"/>
    <property type="molecule type" value="Genomic_DNA"/>
</dbReference>
<dbReference type="AlphaFoldDB" id="F7XTZ8"/>
<dbReference type="RefSeq" id="WP_013951550.1">
    <property type="nucleotide sequence ID" value="NC_015722.1"/>
</dbReference>
<feature type="transmembrane region" description="Helical" evidence="8">
    <location>
        <begin position="374"/>
        <end position="396"/>
    </location>
</feature>
<reference evidence="11 12" key="1">
    <citation type="journal article" date="2011" name="Mol. Biol. Evol.">
        <title>Phylogenomic evidence for the presence of a flagellum and cbb3 oxidase in the free-living mitochondrial ancestor.</title>
        <authorList>
            <person name="Sassera D."/>
            <person name="Lo N."/>
            <person name="Epis S."/>
            <person name="D'Auria G."/>
            <person name="Montagna M."/>
            <person name="Comandatore F."/>
            <person name="Horner D."/>
            <person name="Pereto J."/>
            <person name="Luciano A.M."/>
            <person name="Franciosi F."/>
            <person name="Ferri E."/>
            <person name="Crotti E."/>
            <person name="Bazzocchi C."/>
            <person name="Daffonchio D."/>
            <person name="Sacchi L."/>
            <person name="Moya A."/>
            <person name="Latorre A."/>
            <person name="Bandi C."/>
        </authorList>
    </citation>
    <scope>NUCLEOTIDE SEQUENCE [LARGE SCALE GENOMIC DNA]</scope>
    <source>
        <strain evidence="11 12">IricVA</strain>
    </source>
</reference>
<evidence type="ECO:0000313" key="12">
    <source>
        <dbReference type="Proteomes" id="UP000006639"/>
    </source>
</evidence>
<evidence type="ECO:0000313" key="11">
    <source>
        <dbReference type="EMBL" id="AEI89357.1"/>
    </source>
</evidence>
<organism evidence="11 12">
    <name type="scientific">Midichloria mitochondrii (strain IricVA)</name>
    <dbReference type="NCBI Taxonomy" id="696127"/>
    <lineage>
        <taxon>Bacteria</taxon>
        <taxon>Pseudomonadati</taxon>
        <taxon>Pseudomonadota</taxon>
        <taxon>Alphaproteobacteria</taxon>
        <taxon>Rickettsiales</taxon>
        <taxon>Candidatus Midichloriaceae</taxon>
        <taxon>Candidatus Midichloria</taxon>
    </lineage>
</organism>
<evidence type="ECO:0000256" key="4">
    <source>
        <dbReference type="ARBA" id="ARBA00022475"/>
    </source>
</evidence>
<dbReference type="InterPro" id="IPR011925">
    <property type="entry name" value="LolCE_TM"/>
</dbReference>
<dbReference type="InterPro" id="IPR051447">
    <property type="entry name" value="Lipoprotein-release_system"/>
</dbReference>
<feature type="transmembrane region" description="Helical" evidence="8">
    <location>
        <begin position="21"/>
        <end position="48"/>
    </location>
</feature>
<proteinExistence type="inferred from homology"/>
<dbReference type="KEGG" id="mmn:midi_01080"/>
<evidence type="ECO:0000256" key="1">
    <source>
        <dbReference type="ARBA" id="ARBA00004651"/>
    </source>
</evidence>
<dbReference type="Proteomes" id="UP000006639">
    <property type="component" value="Chromosome"/>
</dbReference>
<sequence length="413" mass="45493">MVTKVELLIALRYLRTKNKEGFISIVSAFSLVGITLGVATLIIVMSVMSGYEVQLISKILGINGHITISSSQGDIKDFRDLQNKISRIEHVNYVAPIIIAQAMIIGATGRSKGALVRGIDGKDLEKKPAMGSLTSINEFNSYKNNEGVFIGEAMAREMGVDIGDYVKLVAPKVENLAFGMVPRIKTFKVVGAFDVGMYEYNSNSIFMPLRYAQLFFDHSATDLEIVIDHPQHLALVKREINSIIGNELSIIDWSAANQSLVAALRVERNVMFFILMLIILIAAFNIISSLIMLVQDKKKSIAILRTIGMKKTSILRIFMICGSIIGVTGTFLGAIIGILFTIYIEQIRQFLENMTGQVIFDPVIYFLTSLPAEFSVTSTVIIVSTALLLSFLATIYPAWKAASVMPAAALRYE</sequence>
<evidence type="ECO:0000256" key="6">
    <source>
        <dbReference type="ARBA" id="ARBA00022989"/>
    </source>
</evidence>
<dbReference type="NCBIfam" id="TIGR02212">
    <property type="entry name" value="lolCE"/>
    <property type="match status" value="1"/>
</dbReference>
<gene>
    <name evidence="11" type="primary">lolE</name>
    <name evidence="11" type="ordered locus">midi_01080</name>
</gene>
<evidence type="ECO:0000256" key="7">
    <source>
        <dbReference type="ARBA" id="ARBA00023136"/>
    </source>
</evidence>
<dbReference type="Pfam" id="PF02687">
    <property type="entry name" value="FtsX"/>
    <property type="match status" value="1"/>
</dbReference>
<name>F7XTZ8_MIDMI</name>
<evidence type="ECO:0000256" key="3">
    <source>
        <dbReference type="ARBA" id="ARBA00022448"/>
    </source>
</evidence>
<keyword evidence="5 8" id="KW-0812">Transmembrane</keyword>
<evidence type="ECO:0000256" key="5">
    <source>
        <dbReference type="ARBA" id="ARBA00022692"/>
    </source>
</evidence>
<dbReference type="InterPro" id="IPR025857">
    <property type="entry name" value="MacB_PCD"/>
</dbReference>